<dbReference type="InterPro" id="IPR036514">
    <property type="entry name" value="SGNH_hydro_sf"/>
</dbReference>
<dbReference type="InterPro" id="IPR001119">
    <property type="entry name" value="SLH_dom"/>
</dbReference>
<dbReference type="EMBL" id="CP126446">
    <property type="protein sequence ID" value="WIF99661.1"/>
    <property type="molecule type" value="Genomic_DNA"/>
</dbReference>
<evidence type="ECO:0000259" key="2">
    <source>
        <dbReference type="PROSITE" id="PS51272"/>
    </source>
</evidence>
<sequence>MRKWVIMICVLVLVCGVTEEMIWAEEDEALRYVAIGDEGTMGAISGRSFGVSYVDLIAETLKQHHSTVTISTDLLGKSYTSEALLHAIENENVESIEEADLITLSIGRQDLLNYVELNEQGQLVAFEPSMSEILKLRETIEAILLEIKKETSSNQVYVVGYAPIFSSVYAQEEESLDEFINQANRMLETVVHEQGFHFVPYSEVGEDPTHSYETIPTQHWHDQVAKAFTNQLNLKKATTYSSVRADLLLENRVSLLFRKVGIDITEEDKPVPYEEALLVLGTFIPQMEETSLVTTSLDRSDPLYETVVGLKQLGIMEPFTPDQRKSNMQRGEFTMILAQIFGTGVKEVGDFKDIQMDDQRAKRINALEHIGIVEGYRDGTFQPDRFLSNRELYRIVKRTYEVYFKEIEKRTSSK</sequence>
<dbReference type="Gene3D" id="3.40.50.1110">
    <property type="entry name" value="SGNH hydrolase"/>
    <property type="match status" value="1"/>
</dbReference>
<gene>
    <name evidence="3" type="ORF">QNI29_08395</name>
</gene>
<accession>A0ABY8V3S4</accession>
<dbReference type="RefSeq" id="WP_231416000.1">
    <property type="nucleotide sequence ID" value="NZ_CP126446.1"/>
</dbReference>
<name>A0ABY8V3S4_9BACI</name>
<protein>
    <submittedName>
        <fullName evidence="3">S-layer homology domain-containing protein</fullName>
    </submittedName>
</protein>
<proteinExistence type="predicted"/>
<reference evidence="3 4" key="1">
    <citation type="submission" date="2023-05" db="EMBL/GenBank/DDBJ databases">
        <title>Comparative genomics reveals the evidence of polycyclic aromatic hydrocarbons degradation in moderately halophilic genus Pontibacillus.</title>
        <authorList>
            <person name="Yang H."/>
            <person name="Qian Z."/>
        </authorList>
    </citation>
    <scope>NUCLEOTIDE SEQUENCE [LARGE SCALE GENOMIC DNA]</scope>
    <source>
        <strain evidence="4">HN14</strain>
    </source>
</reference>
<keyword evidence="1" id="KW-0732">Signal</keyword>
<evidence type="ECO:0000313" key="3">
    <source>
        <dbReference type="EMBL" id="WIF99661.1"/>
    </source>
</evidence>
<evidence type="ECO:0000313" key="4">
    <source>
        <dbReference type="Proteomes" id="UP001236652"/>
    </source>
</evidence>
<keyword evidence="4" id="KW-1185">Reference proteome</keyword>
<evidence type="ECO:0000256" key="1">
    <source>
        <dbReference type="ARBA" id="ARBA00022729"/>
    </source>
</evidence>
<dbReference type="Proteomes" id="UP001236652">
    <property type="component" value="Chromosome"/>
</dbReference>
<feature type="domain" description="SLH" evidence="2">
    <location>
        <begin position="347"/>
        <end position="410"/>
    </location>
</feature>
<dbReference type="Pfam" id="PF00395">
    <property type="entry name" value="SLH"/>
    <property type="match status" value="1"/>
</dbReference>
<organism evidence="3 4">
    <name type="scientific">Pontibacillus chungwhensis</name>
    <dbReference type="NCBI Taxonomy" id="265426"/>
    <lineage>
        <taxon>Bacteria</taxon>
        <taxon>Bacillati</taxon>
        <taxon>Bacillota</taxon>
        <taxon>Bacilli</taxon>
        <taxon>Bacillales</taxon>
        <taxon>Bacillaceae</taxon>
        <taxon>Pontibacillus</taxon>
    </lineage>
</organism>
<dbReference type="SUPFAM" id="SSF52266">
    <property type="entry name" value="SGNH hydrolase"/>
    <property type="match status" value="1"/>
</dbReference>
<dbReference type="PROSITE" id="PS51272">
    <property type="entry name" value="SLH"/>
    <property type="match status" value="1"/>
</dbReference>